<dbReference type="GO" id="GO:0044780">
    <property type="term" value="P:bacterial-type flagellum assembly"/>
    <property type="evidence" value="ECO:0007669"/>
    <property type="project" value="InterPro"/>
</dbReference>
<dbReference type="Pfam" id="PF02623">
    <property type="entry name" value="FliW"/>
    <property type="match status" value="1"/>
</dbReference>
<dbReference type="PANTHER" id="PTHR39190:SF1">
    <property type="entry name" value="FLAGELLAR ASSEMBLY FACTOR FLIW"/>
    <property type="match status" value="1"/>
</dbReference>
<dbReference type="Gene3D" id="2.30.290.10">
    <property type="entry name" value="BH3618-like"/>
    <property type="match status" value="1"/>
</dbReference>
<proteinExistence type="predicted"/>
<evidence type="ECO:0000256" key="3">
    <source>
        <dbReference type="ARBA" id="ARBA00022845"/>
    </source>
</evidence>
<evidence type="ECO:0000313" key="5">
    <source>
        <dbReference type="Proteomes" id="UP000306585"/>
    </source>
</evidence>
<reference evidence="4 5" key="1">
    <citation type="journal article" date="2019" name="Appl. Environ. Microbiol.">
        <title>Environmental Evidence and Genomic Insight of Iron-oxidizing Bacteria Preference Towards More Corrosion Resistant Stainless Steel at Higher Salinities.</title>
        <authorList>
            <person name="Garrison C.E."/>
            <person name="Price K.A."/>
            <person name="Field E.K."/>
        </authorList>
    </citation>
    <scope>NUCLEOTIDE SEQUENCE [LARGE SCALE GENOMIC DNA]</scope>
    <source>
        <strain evidence="4 5">P3</strain>
    </source>
</reference>
<dbReference type="InterPro" id="IPR024046">
    <property type="entry name" value="Flagellar_assmbl_FliW_dom_sf"/>
</dbReference>
<dbReference type="EMBL" id="VBRY01000008">
    <property type="protein sequence ID" value="TLS66786.1"/>
    <property type="molecule type" value="Genomic_DNA"/>
</dbReference>
<protein>
    <submittedName>
        <fullName evidence="4">Flagellar assembly protein FliW</fullName>
    </submittedName>
</protein>
<dbReference type="PANTHER" id="PTHR39190">
    <property type="entry name" value="FLAGELLAR ASSEMBLY FACTOR FLIW"/>
    <property type="match status" value="1"/>
</dbReference>
<gene>
    <name evidence="4" type="ORF">FEF65_09060</name>
</gene>
<dbReference type="SUPFAM" id="SSF141457">
    <property type="entry name" value="BH3618-like"/>
    <property type="match status" value="1"/>
</dbReference>
<keyword evidence="3" id="KW-0810">Translation regulation</keyword>
<keyword evidence="2" id="KW-1005">Bacterial flagellum biogenesis</keyword>
<keyword evidence="5" id="KW-1185">Reference proteome</keyword>
<comment type="caution">
    <text evidence="4">The sequence shown here is derived from an EMBL/GenBank/DDBJ whole genome shotgun (WGS) entry which is preliminary data.</text>
</comment>
<dbReference type="InterPro" id="IPR003775">
    <property type="entry name" value="Flagellar_assembly_factor_FliW"/>
</dbReference>
<dbReference type="OrthoDB" id="5292867at2"/>
<dbReference type="AlphaFoldDB" id="A0A5R9GJJ7"/>
<keyword evidence="1" id="KW-0963">Cytoplasm</keyword>
<sequence>MNDSMPQADDRAIHFPQGIAGFSDAHDFGLIYEGVGDIACLQSIDQPEAAFLLTPWNESRLGPRPGLNQEQCQCIDADTSTDVAWMLVLNPFADSQWVTANLKAPIAINMEKRIALQCIRPEPELPLRYHWMPQPA</sequence>
<name>A0A5R9GJJ7_9PROT</name>
<accession>A0A5R9GJJ7</accession>
<organism evidence="4 5">
    <name type="scientific">Mariprofundus erugo</name>
    <dbReference type="NCBI Taxonomy" id="2528639"/>
    <lineage>
        <taxon>Bacteria</taxon>
        <taxon>Pseudomonadati</taxon>
        <taxon>Pseudomonadota</taxon>
        <taxon>Candidatius Mariprofundia</taxon>
        <taxon>Mariprofundales</taxon>
        <taxon>Mariprofundaceae</taxon>
        <taxon>Mariprofundus</taxon>
    </lineage>
</organism>
<dbReference type="Proteomes" id="UP000306585">
    <property type="component" value="Unassembled WGS sequence"/>
</dbReference>
<keyword evidence="4" id="KW-0969">Cilium</keyword>
<evidence type="ECO:0000313" key="4">
    <source>
        <dbReference type="EMBL" id="TLS66786.1"/>
    </source>
</evidence>
<evidence type="ECO:0000256" key="2">
    <source>
        <dbReference type="ARBA" id="ARBA00022795"/>
    </source>
</evidence>
<dbReference type="GO" id="GO:0006417">
    <property type="term" value="P:regulation of translation"/>
    <property type="evidence" value="ECO:0007669"/>
    <property type="project" value="UniProtKB-KW"/>
</dbReference>
<keyword evidence="4" id="KW-0966">Cell projection</keyword>
<keyword evidence="4" id="KW-0282">Flagellum</keyword>
<evidence type="ECO:0000256" key="1">
    <source>
        <dbReference type="ARBA" id="ARBA00022490"/>
    </source>
</evidence>